<dbReference type="PROSITE" id="PS50041">
    <property type="entry name" value="C_TYPE_LECTIN_2"/>
    <property type="match status" value="1"/>
</dbReference>
<reference evidence="2" key="1">
    <citation type="journal article" date="2023" name="G3 (Bethesda)">
        <title>A reference genome for the long-term kleptoplast-retaining sea slug Elysia crispata morphotype clarki.</title>
        <authorList>
            <person name="Eastman K.E."/>
            <person name="Pendleton A.L."/>
            <person name="Shaikh M.A."/>
            <person name="Suttiyut T."/>
            <person name="Ogas R."/>
            <person name="Tomko P."/>
            <person name="Gavelis G."/>
            <person name="Widhalm J.R."/>
            <person name="Wisecaver J.H."/>
        </authorList>
    </citation>
    <scope>NUCLEOTIDE SEQUENCE</scope>
    <source>
        <strain evidence="2">ECLA1</strain>
    </source>
</reference>
<evidence type="ECO:0000313" key="2">
    <source>
        <dbReference type="EMBL" id="KAK3783916.1"/>
    </source>
</evidence>
<proteinExistence type="predicted"/>
<gene>
    <name evidence="2" type="ORF">RRG08_031779</name>
</gene>
<accession>A0AAE1DUV5</accession>
<dbReference type="CDD" id="cd00037">
    <property type="entry name" value="CLECT"/>
    <property type="match status" value="1"/>
</dbReference>
<keyword evidence="3" id="KW-1185">Reference proteome</keyword>
<organism evidence="2 3">
    <name type="scientific">Elysia crispata</name>
    <name type="common">lettuce slug</name>
    <dbReference type="NCBI Taxonomy" id="231223"/>
    <lineage>
        <taxon>Eukaryota</taxon>
        <taxon>Metazoa</taxon>
        <taxon>Spiralia</taxon>
        <taxon>Lophotrochozoa</taxon>
        <taxon>Mollusca</taxon>
        <taxon>Gastropoda</taxon>
        <taxon>Heterobranchia</taxon>
        <taxon>Euthyneura</taxon>
        <taxon>Panpulmonata</taxon>
        <taxon>Sacoglossa</taxon>
        <taxon>Placobranchoidea</taxon>
        <taxon>Plakobranchidae</taxon>
        <taxon>Elysia</taxon>
    </lineage>
</organism>
<evidence type="ECO:0000259" key="1">
    <source>
        <dbReference type="PROSITE" id="PS50041"/>
    </source>
</evidence>
<dbReference type="Proteomes" id="UP001283361">
    <property type="component" value="Unassembled WGS sequence"/>
</dbReference>
<name>A0AAE1DUV5_9GAST</name>
<dbReference type="AlphaFoldDB" id="A0AAE1DUV5"/>
<dbReference type="InterPro" id="IPR016187">
    <property type="entry name" value="CTDL_fold"/>
</dbReference>
<dbReference type="SUPFAM" id="SSF56436">
    <property type="entry name" value="C-type lectin-like"/>
    <property type="match status" value="1"/>
</dbReference>
<evidence type="ECO:0000313" key="3">
    <source>
        <dbReference type="Proteomes" id="UP001283361"/>
    </source>
</evidence>
<dbReference type="Gene3D" id="3.10.100.10">
    <property type="entry name" value="Mannose-Binding Protein A, subunit A"/>
    <property type="match status" value="1"/>
</dbReference>
<dbReference type="InterPro" id="IPR001304">
    <property type="entry name" value="C-type_lectin-like"/>
</dbReference>
<protein>
    <recommendedName>
        <fullName evidence="1">C-type lectin domain-containing protein</fullName>
    </recommendedName>
</protein>
<comment type="caution">
    <text evidence="2">The sequence shown here is derived from an EMBL/GenBank/DDBJ whole genome shotgun (WGS) entry which is preliminary data.</text>
</comment>
<dbReference type="InterPro" id="IPR016186">
    <property type="entry name" value="C-type_lectin-like/link_sf"/>
</dbReference>
<sequence>MPKAKAINDFLVQEMKSFDKPRPMWIGMHDKVIKDRALVWEDGSHVDSWGNFDWTKDGLLGGGEVCIALDPNLGKCHDYGCSSTGILSRLGVAKNTISFVNIPRKKMMEWRIEIVKILWVREIRIVSMI</sequence>
<dbReference type="EMBL" id="JAWDGP010002326">
    <property type="protein sequence ID" value="KAK3783916.1"/>
    <property type="molecule type" value="Genomic_DNA"/>
</dbReference>
<feature type="domain" description="C-type lectin" evidence="1">
    <location>
        <begin position="8"/>
        <end position="82"/>
    </location>
</feature>